<dbReference type="Gene3D" id="3.60.120.10">
    <property type="entry name" value="Anthranilate synthase"/>
    <property type="match status" value="1"/>
</dbReference>
<dbReference type="InterPro" id="IPR005802">
    <property type="entry name" value="ADC_synth_comp_1"/>
</dbReference>
<dbReference type="InterPro" id="IPR019999">
    <property type="entry name" value="Anth_synth_I-like"/>
</dbReference>
<dbReference type="GO" id="GO:0009396">
    <property type="term" value="P:folic acid-containing compound biosynthetic process"/>
    <property type="evidence" value="ECO:0007669"/>
    <property type="project" value="InterPro"/>
</dbReference>
<keyword evidence="3" id="KW-0032">Aminotransferase</keyword>
<dbReference type="GO" id="GO:0046820">
    <property type="term" value="F:4-amino-4-deoxychorismate synthase activity"/>
    <property type="evidence" value="ECO:0007669"/>
    <property type="project" value="TreeGrafter"/>
</dbReference>
<name>A0A5B9DXW2_9HYPH</name>
<dbReference type="Gene3D" id="3.20.10.10">
    <property type="entry name" value="D-amino Acid Aminotransferase, subunit A, domain 2"/>
    <property type="match status" value="1"/>
</dbReference>
<gene>
    <name evidence="3" type="ORF">FNA67_21220</name>
</gene>
<dbReference type="PRINTS" id="PR00095">
    <property type="entry name" value="ANTSNTHASEI"/>
</dbReference>
<dbReference type="SUPFAM" id="SSF56752">
    <property type="entry name" value="D-aminoacid aminotransferase-like PLP-dependent enzymes"/>
    <property type="match status" value="1"/>
</dbReference>
<evidence type="ECO:0000313" key="4">
    <source>
        <dbReference type="Proteomes" id="UP000321062"/>
    </source>
</evidence>
<dbReference type="OrthoDB" id="9803598at2"/>
<accession>A0A5B9DXW2</accession>
<feature type="domain" description="Chorismate-utilising enzyme C-terminal" evidence="2">
    <location>
        <begin position="125"/>
        <end position="378"/>
    </location>
</feature>
<dbReference type="Gene3D" id="3.30.470.10">
    <property type="match status" value="1"/>
</dbReference>
<dbReference type="SUPFAM" id="SSF56322">
    <property type="entry name" value="ADC synthase"/>
    <property type="match status" value="1"/>
</dbReference>
<evidence type="ECO:0000259" key="2">
    <source>
        <dbReference type="Pfam" id="PF00425"/>
    </source>
</evidence>
<protein>
    <recommendedName>
        <fullName evidence="1">Probable branched-chain-amino-acid aminotransferase</fullName>
    </recommendedName>
</protein>
<evidence type="ECO:0000256" key="1">
    <source>
        <dbReference type="ARBA" id="ARBA00014472"/>
    </source>
</evidence>
<keyword evidence="4" id="KW-1185">Reference proteome</keyword>
<sequence>MRAMPSPGTLLLDDMRPRPVGGALLFEAPREIIRAHDAAGAMAALARLEAARAEGLWAAGYLAYELGYVLEERLAALLPERSETPLVWFGLYDAPRPVDAASWLEEAAGAEAARIGEIAPTRTLADYVPAFEAIKDHIAAGDTYQVNLTLKARFGYEGSPAALYRALRRRQPVAFGALIDCGDHAVLSLSPELFVENRGGLLRARPMKGTMARGRTLAEDEVQRRALAADVKNRAENLMIVDLLRNDLGRVAEMGSVKVTDLFTVETYPSLHQLTSGITARLREGLGLSEVLAALFPCGSITGAPKIAAMEIIAAQETGPRGVYTGAIGYFAPDGDFSLSVAIRTLTLAPSGTGEIGIGGGIVADSAAGAEYEEALLKLKFLRPSEPVALIETLLWCPDEGFVLLGRHLERLAQSAAYFGIALAEGAAQEMLSAHAAGYTKDMRVRLLLAEDGTLSITDQPLPPPAEAPRTFRFMLAEERMDRANPLLFHKTTARGFYDQPRQAAAAAHGVDEVVFSNREGELTEGSITSLFLERDGMLLTPALDCGLLPGTLRAELLATGKAREAVLTPADLKGADRIFLGNSVRGLMLAQWIENPLDPSN</sequence>
<dbReference type="NCBIfam" id="TIGR00553">
    <property type="entry name" value="pabB"/>
    <property type="match status" value="1"/>
</dbReference>
<dbReference type="EMBL" id="CP041690">
    <property type="protein sequence ID" value="QEE22894.1"/>
    <property type="molecule type" value="Genomic_DNA"/>
</dbReference>
<dbReference type="PANTHER" id="PTHR11236">
    <property type="entry name" value="AMINOBENZOATE/ANTHRANILATE SYNTHASE"/>
    <property type="match status" value="1"/>
</dbReference>
<dbReference type="Pfam" id="PF01063">
    <property type="entry name" value="Aminotran_4"/>
    <property type="match status" value="1"/>
</dbReference>
<dbReference type="InterPro" id="IPR005801">
    <property type="entry name" value="ADC_synthase"/>
</dbReference>
<dbReference type="AlphaFoldDB" id="A0A5B9DXW2"/>
<dbReference type="GO" id="GO:0000162">
    <property type="term" value="P:L-tryptophan biosynthetic process"/>
    <property type="evidence" value="ECO:0007669"/>
    <property type="project" value="TreeGrafter"/>
</dbReference>
<dbReference type="Proteomes" id="UP000321062">
    <property type="component" value="Chromosome"/>
</dbReference>
<dbReference type="InterPro" id="IPR043132">
    <property type="entry name" value="BCAT-like_C"/>
</dbReference>
<evidence type="ECO:0000313" key="3">
    <source>
        <dbReference type="EMBL" id="QEE22894.1"/>
    </source>
</evidence>
<keyword evidence="3" id="KW-0808">Transferase</keyword>
<dbReference type="InterPro" id="IPR001544">
    <property type="entry name" value="Aminotrans_IV"/>
</dbReference>
<dbReference type="NCBIfam" id="NF005698">
    <property type="entry name" value="PRK07508.1"/>
    <property type="match status" value="1"/>
</dbReference>
<organism evidence="3 4">
    <name type="scientific">Paradevosia tibetensis</name>
    <dbReference type="NCBI Taxonomy" id="1447062"/>
    <lineage>
        <taxon>Bacteria</taxon>
        <taxon>Pseudomonadati</taxon>
        <taxon>Pseudomonadota</taxon>
        <taxon>Alphaproteobacteria</taxon>
        <taxon>Hyphomicrobiales</taxon>
        <taxon>Devosiaceae</taxon>
        <taxon>Paradevosia</taxon>
    </lineage>
</organism>
<reference evidence="3 4" key="1">
    <citation type="journal article" date="2015" name="Int. J. Syst. Evol. Microbiol.">
        <title>Youhaiella tibetensis gen. nov., sp. nov., isolated from subsurface sediment.</title>
        <authorList>
            <person name="Wang Y.X."/>
            <person name="Huang F.Q."/>
            <person name="Nogi Y."/>
            <person name="Pang S.J."/>
            <person name="Wang P.K."/>
            <person name="Lv J."/>
        </authorList>
    </citation>
    <scope>NUCLEOTIDE SEQUENCE [LARGE SCALE GENOMIC DNA]</scope>
    <source>
        <strain evidence="4">fig4</strain>
    </source>
</reference>
<dbReference type="Pfam" id="PF00425">
    <property type="entry name" value="Chorismate_bind"/>
    <property type="match status" value="1"/>
</dbReference>
<proteinExistence type="predicted"/>
<dbReference type="PANTHER" id="PTHR11236:SF50">
    <property type="entry name" value="AMINODEOXYCHORISMATE SYNTHASE COMPONENT 1"/>
    <property type="match status" value="1"/>
</dbReference>
<dbReference type="InterPro" id="IPR036038">
    <property type="entry name" value="Aminotransferase-like"/>
</dbReference>
<dbReference type="InterPro" id="IPR043131">
    <property type="entry name" value="BCAT-like_N"/>
</dbReference>
<dbReference type="KEGG" id="yti:FNA67_21220"/>
<dbReference type="InterPro" id="IPR015890">
    <property type="entry name" value="Chorismate_C"/>
</dbReference>